<dbReference type="InterPro" id="IPR032816">
    <property type="entry name" value="VTT_dom"/>
</dbReference>
<dbReference type="NCBIfam" id="NF008102">
    <property type="entry name" value="PRK10847.1"/>
    <property type="match status" value="1"/>
</dbReference>
<keyword evidence="2" id="KW-1003">Cell membrane</keyword>
<feature type="transmembrane region" description="Helical" evidence="6">
    <location>
        <begin position="154"/>
        <end position="175"/>
    </location>
</feature>
<dbReference type="PANTHER" id="PTHR30353:SF0">
    <property type="entry name" value="TRANSMEMBRANE PROTEIN"/>
    <property type="match status" value="1"/>
</dbReference>
<evidence type="ECO:0000313" key="9">
    <source>
        <dbReference type="Proteomes" id="UP000007264"/>
    </source>
</evidence>
<name>I0YXU2_COCSC</name>
<organism evidence="8 9">
    <name type="scientific">Coccomyxa subellipsoidea (strain C-169)</name>
    <name type="common">Green microalga</name>
    <dbReference type="NCBI Taxonomy" id="574566"/>
    <lineage>
        <taxon>Eukaryota</taxon>
        <taxon>Viridiplantae</taxon>
        <taxon>Chlorophyta</taxon>
        <taxon>core chlorophytes</taxon>
        <taxon>Trebouxiophyceae</taxon>
        <taxon>Trebouxiophyceae incertae sedis</taxon>
        <taxon>Coccomyxaceae</taxon>
        <taxon>Coccomyxa</taxon>
        <taxon>Coccomyxa subellipsoidea</taxon>
    </lineage>
</organism>
<feature type="domain" description="VTT" evidence="7">
    <location>
        <begin position="175"/>
        <end position="299"/>
    </location>
</feature>
<evidence type="ECO:0000313" key="8">
    <source>
        <dbReference type="EMBL" id="EIE23211.1"/>
    </source>
</evidence>
<evidence type="ECO:0000256" key="5">
    <source>
        <dbReference type="ARBA" id="ARBA00023136"/>
    </source>
</evidence>
<dbReference type="EMBL" id="AGSI01000008">
    <property type="protein sequence ID" value="EIE23211.1"/>
    <property type="molecule type" value="Genomic_DNA"/>
</dbReference>
<sequence length="342" mass="36230">MNLGALSSTQQCLGLSKSKSSLKTRSGPCGASPCASGCGHGSLHHRSSTWRLQGLSSRNRCSFVRQQTKATSSTSLCQPASLQPPTRQWGNIRRIAIAMVLAAVILYSPAQALAKACCEGSARHGFSGAVQGLLDFALHLDKHLSAIIVKHGRATYAILWAIVFAETGLVLTPFLPGDSLLFAAGAFAALGSLNLWAVCGVFISAAIIGDAVNYAIGNYLGGCTSGAIISSRTPEYIAKTEAFYRKYGGKTVVLARFVPIVRTFAPFVAGIGSMPYKEFGAYNVGGALLWTVLFVGAGYFFGNLEFVQHNFTLVVLAIVAVSVLPIVFEVISAQREAKRDQS</sequence>
<accession>I0YXU2</accession>
<dbReference type="OrthoDB" id="10267664at2759"/>
<protein>
    <recommendedName>
        <fullName evidence="7">VTT domain-containing protein</fullName>
    </recommendedName>
</protein>
<keyword evidence="5 6" id="KW-0472">Membrane</keyword>
<evidence type="ECO:0000259" key="7">
    <source>
        <dbReference type="Pfam" id="PF09335"/>
    </source>
</evidence>
<dbReference type="Pfam" id="PF09335">
    <property type="entry name" value="VTT_dom"/>
    <property type="match status" value="1"/>
</dbReference>
<feature type="transmembrane region" description="Helical" evidence="6">
    <location>
        <begin position="181"/>
        <end position="208"/>
    </location>
</feature>
<dbReference type="GeneID" id="17041199"/>
<gene>
    <name evidence="8" type="ORF">COCSUDRAFT_23829</name>
</gene>
<feature type="transmembrane region" description="Helical" evidence="6">
    <location>
        <begin position="281"/>
        <end position="301"/>
    </location>
</feature>
<keyword evidence="4 6" id="KW-1133">Transmembrane helix</keyword>
<evidence type="ECO:0000256" key="2">
    <source>
        <dbReference type="ARBA" id="ARBA00022475"/>
    </source>
</evidence>
<evidence type="ECO:0000256" key="4">
    <source>
        <dbReference type="ARBA" id="ARBA00022989"/>
    </source>
</evidence>
<dbReference type="AlphaFoldDB" id="I0YXU2"/>
<evidence type="ECO:0000256" key="6">
    <source>
        <dbReference type="SAM" id="Phobius"/>
    </source>
</evidence>
<reference evidence="8 9" key="1">
    <citation type="journal article" date="2012" name="Genome Biol.">
        <title>The genome of the polar eukaryotic microalga coccomyxa subellipsoidea reveals traits of cold adaptation.</title>
        <authorList>
            <person name="Blanc G."/>
            <person name="Agarkova I."/>
            <person name="Grimwood J."/>
            <person name="Kuo A."/>
            <person name="Brueggeman A."/>
            <person name="Dunigan D."/>
            <person name="Gurnon J."/>
            <person name="Ladunga I."/>
            <person name="Lindquist E."/>
            <person name="Lucas S."/>
            <person name="Pangilinan J."/>
            <person name="Proschold T."/>
            <person name="Salamov A."/>
            <person name="Schmutz J."/>
            <person name="Weeks D."/>
            <person name="Yamada T."/>
            <person name="Claverie J.M."/>
            <person name="Grigoriev I."/>
            <person name="Van Etten J."/>
            <person name="Lomsadze A."/>
            <person name="Borodovsky M."/>
        </authorList>
    </citation>
    <scope>NUCLEOTIDE SEQUENCE [LARGE SCALE GENOMIC DNA]</scope>
    <source>
        <strain evidence="8 9">C-169</strain>
    </source>
</reference>
<dbReference type="PANTHER" id="PTHR30353">
    <property type="entry name" value="INNER MEMBRANE PROTEIN DEDA-RELATED"/>
    <property type="match status" value="1"/>
</dbReference>
<dbReference type="eggNOG" id="ENOG502RZX4">
    <property type="taxonomic scope" value="Eukaryota"/>
</dbReference>
<keyword evidence="9" id="KW-1185">Reference proteome</keyword>
<comment type="subcellular location">
    <subcellularLocation>
        <location evidence="1">Cell membrane</location>
        <topology evidence="1">Multi-pass membrane protein</topology>
    </subcellularLocation>
</comment>
<proteinExistence type="predicted"/>
<dbReference type="STRING" id="574566.I0YXU2"/>
<evidence type="ECO:0000256" key="1">
    <source>
        <dbReference type="ARBA" id="ARBA00004651"/>
    </source>
</evidence>
<dbReference type="GO" id="GO:0005886">
    <property type="term" value="C:plasma membrane"/>
    <property type="evidence" value="ECO:0007669"/>
    <property type="project" value="UniProtKB-SubCell"/>
</dbReference>
<dbReference type="InterPro" id="IPR032818">
    <property type="entry name" value="DedA-like"/>
</dbReference>
<evidence type="ECO:0000256" key="3">
    <source>
        <dbReference type="ARBA" id="ARBA00022692"/>
    </source>
</evidence>
<feature type="transmembrane region" description="Helical" evidence="6">
    <location>
        <begin position="313"/>
        <end position="331"/>
    </location>
</feature>
<keyword evidence="3 6" id="KW-0812">Transmembrane</keyword>
<dbReference type="InterPro" id="IPR058127">
    <property type="entry name" value="DedA"/>
</dbReference>
<dbReference type="Proteomes" id="UP000007264">
    <property type="component" value="Unassembled WGS sequence"/>
</dbReference>
<feature type="non-terminal residue" evidence="8">
    <location>
        <position position="342"/>
    </location>
</feature>
<dbReference type="KEGG" id="csl:COCSUDRAFT_23829"/>
<comment type="caution">
    <text evidence="8">The sequence shown here is derived from an EMBL/GenBank/DDBJ whole genome shotgun (WGS) entry which is preliminary data.</text>
</comment>
<dbReference type="RefSeq" id="XP_005647755.1">
    <property type="nucleotide sequence ID" value="XM_005647698.1"/>
</dbReference>